<evidence type="ECO:0000313" key="2">
    <source>
        <dbReference type="EMBL" id="GAA0354044.1"/>
    </source>
</evidence>
<dbReference type="RefSeq" id="WP_344118592.1">
    <property type="nucleotide sequence ID" value="NZ_BAAABW010000017.1"/>
</dbReference>
<accession>A0ABN0X3C6</accession>
<feature type="compositionally biased region" description="Pro residues" evidence="1">
    <location>
        <begin position="95"/>
        <end position="104"/>
    </location>
</feature>
<proteinExistence type="predicted"/>
<keyword evidence="3" id="KW-1185">Reference proteome</keyword>
<dbReference type="Proteomes" id="UP001500063">
    <property type="component" value="Unassembled WGS sequence"/>
</dbReference>
<sequence>MFADLIGRRPVSLIPARAMLRVILAMFALWLLAVPDAAATPLVQTGVPQCELGTYLSDLYDIDPAKDRFSARLWLWTVCPDRRTDPCPRCRTPTPTTPRPPTPT</sequence>
<dbReference type="EMBL" id="BAAABW010000017">
    <property type="protein sequence ID" value="GAA0354044.1"/>
    <property type="molecule type" value="Genomic_DNA"/>
</dbReference>
<name>A0ABN0X3C6_9ACTN</name>
<evidence type="ECO:0000313" key="3">
    <source>
        <dbReference type="Proteomes" id="UP001500063"/>
    </source>
</evidence>
<gene>
    <name evidence="2" type="ORF">GCM10010319_34030</name>
</gene>
<evidence type="ECO:0000256" key="1">
    <source>
        <dbReference type="SAM" id="MobiDB-lite"/>
    </source>
</evidence>
<evidence type="ECO:0008006" key="4">
    <source>
        <dbReference type="Google" id="ProtNLM"/>
    </source>
</evidence>
<reference evidence="2 3" key="1">
    <citation type="journal article" date="2019" name="Int. J. Syst. Evol. Microbiol.">
        <title>The Global Catalogue of Microorganisms (GCM) 10K type strain sequencing project: providing services to taxonomists for standard genome sequencing and annotation.</title>
        <authorList>
            <consortium name="The Broad Institute Genomics Platform"/>
            <consortium name="The Broad Institute Genome Sequencing Center for Infectious Disease"/>
            <person name="Wu L."/>
            <person name="Ma J."/>
        </authorList>
    </citation>
    <scope>NUCLEOTIDE SEQUENCE [LARGE SCALE GENOMIC DNA]</scope>
    <source>
        <strain evidence="2 3">JCM 4565</strain>
    </source>
</reference>
<comment type="caution">
    <text evidence="2">The sequence shown here is derived from an EMBL/GenBank/DDBJ whole genome shotgun (WGS) entry which is preliminary data.</text>
</comment>
<protein>
    <recommendedName>
        <fullName evidence="4">Secreted protein</fullName>
    </recommendedName>
</protein>
<organism evidence="2 3">
    <name type="scientific">Streptomyces blastmyceticus</name>
    <dbReference type="NCBI Taxonomy" id="68180"/>
    <lineage>
        <taxon>Bacteria</taxon>
        <taxon>Bacillati</taxon>
        <taxon>Actinomycetota</taxon>
        <taxon>Actinomycetes</taxon>
        <taxon>Kitasatosporales</taxon>
        <taxon>Streptomycetaceae</taxon>
        <taxon>Streptomyces</taxon>
    </lineage>
</organism>
<feature type="region of interest" description="Disordered" evidence="1">
    <location>
        <begin position="84"/>
        <end position="104"/>
    </location>
</feature>